<dbReference type="Pfam" id="PF13359">
    <property type="entry name" value="DDE_Tnp_4"/>
    <property type="match status" value="1"/>
</dbReference>
<dbReference type="GO" id="GO:0046872">
    <property type="term" value="F:metal ion binding"/>
    <property type="evidence" value="ECO:0007669"/>
    <property type="project" value="UniProtKB-KW"/>
</dbReference>
<evidence type="ECO:0000259" key="4">
    <source>
        <dbReference type="Pfam" id="PF13359"/>
    </source>
</evidence>
<proteinExistence type="predicted"/>
<dbReference type="WBParaSite" id="jg11196">
    <property type="protein sequence ID" value="jg11196"/>
    <property type="gene ID" value="jg11196"/>
</dbReference>
<keyword evidence="5" id="KW-1185">Reference proteome</keyword>
<comment type="cofactor">
    <cofactor evidence="1">
        <name>a divalent metal cation</name>
        <dbReference type="ChEBI" id="CHEBI:60240"/>
    </cofactor>
</comment>
<sequence length="721" mass="82097">MWTASRLAQRLRICTKHSPRLARQISTRPPLKLEERTSVVDPLTQINNVLSLDYGSEMATHKFDKILKDASESDEASRSTDALYWTMIGQYYKGLGTEIKDVEKKAEKLFNELCEQNKAEEDQGGPHLLSLNFYLYQRFSFKEAYLFFCQQIQLYRTPIGLHSLLEYALRSYADDTAHINPSPTLPGDEFVAKSTQKILRDRINELQEKCRIHLPTGEFIAHLVVSMLVTGHVEDAKAFSRLFLIDGALYISSLRKLAEEDDISSIECFAEILESVYYPEQKAEMKKKKGDSKKPKKVEANESCSTRSYYILVGDAQEKKLHSAGSYSGSTATQFFCSVLAVLQQPEEMDLKRFLRLNKAEFDAVYSKIRFRLEGHCPTHLRPIQGTERLAVFLRFIAFGPSCCAVAHLFAIGDSTVFEICKEVSEAIKFYSIVLLAIADAESRFIAVDIGASGRNSDSTLWISSPLRMFLESEEASLPANQEDMLPYVFLGDGGFGCTDLIMTPFTDRGADTHAKIAFNRRLSKARSAVEHAFGIFAKRWRLFLGTVDAGPDLARLYTLAAVILHNFLKPLFDDEEVIHFPDDRRLLVDQRAPEAGRIGRMIREKFVDVEKDPTQCKFNFLHRVWRPFKIKTFAQLKQPAQAHKLDASSMKKLLNSFVTIWLQKANELDDLESLDKFCAFVQRNEVQLGKRNSWICKKAYERNQQTCPLPLDDLDVALKI</sequence>
<name>A0A915CP98_9BILA</name>
<protein>
    <submittedName>
        <fullName evidence="6">DDE Tnp4 domain-containing protein</fullName>
    </submittedName>
</protein>
<reference evidence="6" key="1">
    <citation type="submission" date="2022-11" db="UniProtKB">
        <authorList>
            <consortium name="WormBaseParasite"/>
        </authorList>
    </citation>
    <scope>IDENTIFICATION</scope>
</reference>
<dbReference type="Proteomes" id="UP000887574">
    <property type="component" value="Unplaced"/>
</dbReference>
<feature type="domain" description="DDE Tnp4" evidence="4">
    <location>
        <begin position="429"/>
        <end position="567"/>
    </location>
</feature>
<dbReference type="AlphaFoldDB" id="A0A915CP98"/>
<evidence type="ECO:0000313" key="5">
    <source>
        <dbReference type="Proteomes" id="UP000887574"/>
    </source>
</evidence>
<dbReference type="InterPro" id="IPR027806">
    <property type="entry name" value="HARBI1_dom"/>
</dbReference>
<accession>A0A915CP98</accession>
<evidence type="ECO:0000256" key="2">
    <source>
        <dbReference type="ARBA" id="ARBA00022723"/>
    </source>
</evidence>
<keyword evidence="3" id="KW-0175">Coiled coil</keyword>
<keyword evidence="2" id="KW-0479">Metal-binding</keyword>
<evidence type="ECO:0000256" key="1">
    <source>
        <dbReference type="ARBA" id="ARBA00001968"/>
    </source>
</evidence>
<organism evidence="5 6">
    <name type="scientific">Ditylenchus dipsaci</name>
    <dbReference type="NCBI Taxonomy" id="166011"/>
    <lineage>
        <taxon>Eukaryota</taxon>
        <taxon>Metazoa</taxon>
        <taxon>Ecdysozoa</taxon>
        <taxon>Nematoda</taxon>
        <taxon>Chromadorea</taxon>
        <taxon>Rhabditida</taxon>
        <taxon>Tylenchina</taxon>
        <taxon>Tylenchomorpha</taxon>
        <taxon>Sphaerularioidea</taxon>
        <taxon>Anguinidae</taxon>
        <taxon>Anguininae</taxon>
        <taxon>Ditylenchus</taxon>
    </lineage>
</organism>
<evidence type="ECO:0000313" key="6">
    <source>
        <dbReference type="WBParaSite" id="jg11196"/>
    </source>
</evidence>
<feature type="coiled-coil region" evidence="3">
    <location>
        <begin position="92"/>
        <end position="123"/>
    </location>
</feature>
<evidence type="ECO:0000256" key="3">
    <source>
        <dbReference type="SAM" id="Coils"/>
    </source>
</evidence>